<proteinExistence type="inferred from homology"/>
<dbReference type="InterPro" id="IPR009164">
    <property type="entry name" value="FBPtase_class3"/>
</dbReference>
<reference evidence="5" key="1">
    <citation type="submission" date="2022-03" db="EMBL/GenBank/DDBJ databases">
        <title>Draft genome sequence of Aduncisulcus paluster, a free-living microaerophilic Fornicata.</title>
        <authorList>
            <person name="Yuyama I."/>
            <person name="Kume K."/>
            <person name="Tamura T."/>
            <person name="Inagaki Y."/>
            <person name="Hashimoto T."/>
        </authorList>
    </citation>
    <scope>NUCLEOTIDE SEQUENCE</scope>
    <source>
        <strain evidence="5">NY0171</strain>
    </source>
</reference>
<evidence type="ECO:0000256" key="3">
    <source>
        <dbReference type="ARBA" id="ARBA00023277"/>
    </source>
</evidence>
<evidence type="ECO:0000256" key="1">
    <source>
        <dbReference type="ARBA" id="ARBA00022801"/>
    </source>
</evidence>
<dbReference type="InterPro" id="IPR029052">
    <property type="entry name" value="Metallo-depent_PP-like"/>
</dbReference>
<evidence type="ECO:0000313" key="6">
    <source>
        <dbReference type="Proteomes" id="UP001057375"/>
    </source>
</evidence>
<keyword evidence="2" id="KW-0464">Manganese</keyword>
<sequence>MSFDPLSSIEGSKETVSLMQYLKSLQYTFPNEDFASTELINLSAVLALPKATEQFISDIHGEFEAFDFFLRSASGNVRKKIEKMWSFSLPKSQRNALAALIYYPEEKLPLLLEDIEEEEDRRELLCTLIYQVVVISRLISTKYTRSKVYKMLPDRFKYIMDELLNEQEKDKDKSRYYTAIIQSVVSVGQGPELIIALCHLIQKLAVDKLHIVGDVFDRGSGAHLCMNTLMQYHDVDIQWGNHDVLWLGACAGSLPCVACAVRISLRYMNLETLEVGYGINLLPLARMASEIYADDPCERFQPKVRRRMFDSSEDHHKFESDIKVTSSTSSSTSSSPYFTTGDEEDVDESGDEVMMRDVELVSKMQKAIAIIQFKLEGQLIERRHIFNMTNRNMLHRINFEDCQGPDPIITSTTVDSEGLTGPACSSKLSCEPKATSDLLYDPSQASSSSSTTKALTITLPNGSTHDLLDSNFPTVDPTDPYALTQEEKDVIQQLCYAFTHSPQLEKHCKFLMDKGSLYKCYNGALLFHGCVPLDTDGKLSEVTIPHISDITGKEEGITLKGKALYDTLERQLRDGFFLTNRSDDHLSASLEIVAPTSSFSFSQRARDAKEAHCKVEDSSCSVLTLEDNKRILKQYVKNRKDLGLDMFFWCWCSPKSPLFGRSHMATFEGHFIADKKAKKEIPDPFFSYRDDETVVDSIIADFEVPSMGGIKYVVTGHTPVKVKKGEQPMKAGGKMLCIDGGFSRAYQPTTGIAGFTLVCDSHELFLCQHKPFTGKKDVIHGKQVTSRLVKVTEFPERLMIKDTDDGHAITERIEALKKLMLAYQTGELKPIKKMRKKKLLKFKTHLGKRF</sequence>
<feature type="region of interest" description="Disordered" evidence="4">
    <location>
        <begin position="320"/>
        <end position="348"/>
    </location>
</feature>
<keyword evidence="6" id="KW-1185">Reference proteome</keyword>
<dbReference type="Pfam" id="PF06874">
    <property type="entry name" value="FBPase_2"/>
    <property type="match status" value="4"/>
</dbReference>
<evidence type="ECO:0000256" key="2">
    <source>
        <dbReference type="ARBA" id="ARBA00023211"/>
    </source>
</evidence>
<keyword evidence="3" id="KW-0119">Carbohydrate metabolism</keyword>
<dbReference type="EMBL" id="BQXS01012614">
    <property type="protein sequence ID" value="GKT25804.1"/>
    <property type="molecule type" value="Genomic_DNA"/>
</dbReference>
<comment type="caution">
    <text evidence="5">The sequence shown here is derived from an EMBL/GenBank/DDBJ whole genome shotgun (WGS) entry which is preliminary data.</text>
</comment>
<evidence type="ECO:0000256" key="4">
    <source>
        <dbReference type="SAM" id="MobiDB-lite"/>
    </source>
</evidence>
<keyword evidence="1" id="KW-0378">Hydrolase</keyword>
<name>A0ABQ5K2G8_9EUKA</name>
<evidence type="ECO:0000313" key="5">
    <source>
        <dbReference type="EMBL" id="GKT25804.1"/>
    </source>
</evidence>
<protein>
    <submittedName>
        <fullName evidence="5">Fructose-1,6-bisphosphatase class 3</fullName>
    </submittedName>
</protein>
<organism evidence="5 6">
    <name type="scientific">Aduncisulcus paluster</name>
    <dbReference type="NCBI Taxonomy" id="2918883"/>
    <lineage>
        <taxon>Eukaryota</taxon>
        <taxon>Metamonada</taxon>
        <taxon>Carpediemonas-like organisms</taxon>
        <taxon>Aduncisulcus</taxon>
    </lineage>
</organism>
<feature type="compositionally biased region" description="Low complexity" evidence="4">
    <location>
        <begin position="325"/>
        <end position="335"/>
    </location>
</feature>
<gene>
    <name evidence="5" type="ORF">ADUPG1_013147</name>
</gene>
<dbReference type="HAMAP" id="MF_01854">
    <property type="entry name" value="FBPase_class3"/>
    <property type="match status" value="1"/>
</dbReference>
<accession>A0ABQ5K2G8</accession>
<dbReference type="Proteomes" id="UP001057375">
    <property type="component" value="Unassembled WGS sequence"/>
</dbReference>
<dbReference type="SUPFAM" id="SSF56300">
    <property type="entry name" value="Metallo-dependent phosphatases"/>
    <property type="match status" value="1"/>
</dbReference>